<accession>A0A7J6N4X9</accession>
<proteinExistence type="predicted"/>
<evidence type="ECO:0000313" key="1">
    <source>
        <dbReference type="EMBL" id="KAF4678855.1"/>
    </source>
</evidence>
<dbReference type="AlphaFoldDB" id="A0A7J6N4X9"/>
<reference evidence="1 2" key="1">
    <citation type="submission" date="2020-04" db="EMBL/GenBank/DDBJ databases">
        <title>Perkinsus olseni comparative genomics.</title>
        <authorList>
            <person name="Bogema D.R."/>
        </authorList>
    </citation>
    <scope>NUCLEOTIDE SEQUENCE [LARGE SCALE GENOMIC DNA]</scope>
    <source>
        <strain evidence="1">00978-12</strain>
    </source>
</reference>
<gene>
    <name evidence="1" type="ORF">FOZ60_015966</name>
</gene>
<dbReference type="EMBL" id="JABANP010000825">
    <property type="protein sequence ID" value="KAF4678855.1"/>
    <property type="molecule type" value="Genomic_DNA"/>
</dbReference>
<evidence type="ECO:0000313" key="2">
    <source>
        <dbReference type="Proteomes" id="UP000541610"/>
    </source>
</evidence>
<protein>
    <submittedName>
        <fullName evidence="1">Uncharacterized protein</fullName>
    </submittedName>
</protein>
<dbReference type="Proteomes" id="UP000541610">
    <property type="component" value="Unassembled WGS sequence"/>
</dbReference>
<comment type="caution">
    <text evidence="1">The sequence shown here is derived from an EMBL/GenBank/DDBJ whole genome shotgun (WGS) entry which is preliminary data.</text>
</comment>
<organism evidence="1 2">
    <name type="scientific">Perkinsus olseni</name>
    <name type="common">Perkinsus atlanticus</name>
    <dbReference type="NCBI Taxonomy" id="32597"/>
    <lineage>
        <taxon>Eukaryota</taxon>
        <taxon>Sar</taxon>
        <taxon>Alveolata</taxon>
        <taxon>Perkinsozoa</taxon>
        <taxon>Perkinsea</taxon>
        <taxon>Perkinsida</taxon>
        <taxon>Perkinsidae</taxon>
        <taxon>Perkinsus</taxon>
    </lineage>
</organism>
<sequence length="86" mass="9514">MAKLRHTQYNISGGMSRGSSMHCSHHSLSISRTIRVSTHLPYSAIWTSSKPASCSNTTPVLRMLCVVQPSWRPVARLTRALMSSQS</sequence>
<name>A0A7J6N4X9_PEROL</name>